<organism evidence="1 2">
    <name type="scientific">Xaviernesmea oryzae</name>
    <dbReference type="NCBI Taxonomy" id="464029"/>
    <lineage>
        <taxon>Bacteria</taxon>
        <taxon>Pseudomonadati</taxon>
        <taxon>Pseudomonadota</taxon>
        <taxon>Alphaproteobacteria</taxon>
        <taxon>Hyphomicrobiales</taxon>
        <taxon>Rhizobiaceae</taxon>
        <taxon>Rhizobium/Agrobacterium group</taxon>
        <taxon>Xaviernesmea</taxon>
    </lineage>
</organism>
<dbReference type="AlphaFoldDB" id="A0A1Q9AU97"/>
<dbReference type="Proteomes" id="UP000186364">
    <property type="component" value="Unassembled WGS sequence"/>
</dbReference>
<proteinExistence type="predicted"/>
<dbReference type="InterPro" id="IPR014729">
    <property type="entry name" value="Rossmann-like_a/b/a_fold"/>
</dbReference>
<gene>
    <name evidence="1" type="ORF">BJF93_23265</name>
</gene>
<evidence type="ECO:0008006" key="3">
    <source>
        <dbReference type="Google" id="ProtNLM"/>
    </source>
</evidence>
<sequence>MSLLPYRAVVGAEAARPFLSAPDEHGIRLRVLSLGAGVQSTTLALMAAHGEVRPMPDCAIFAETGWEPKAVYEHLDWLRSPNVLPFPIHIVSAGNIRDDLVAGAQGARWASIPAFTRTVTPAGTELPVYDEDEDGELSVVGTRIVVTERVGVGMIRRQCTSDYKIVPIRRKVRELLGIAGKRSPKVAVAEQWVGISFDEAIRMKPSFEDWQVNRWPLIERGMSRQDCLRWLERHDYPTPPKSACIGCPFHSDAVWRRMRDSDPEAWADAVDLDRTIRTGFRGLRGEVYLHRSAVPLDQADLSIDADHGQLDLWPNECEGLCGV</sequence>
<evidence type="ECO:0000313" key="2">
    <source>
        <dbReference type="Proteomes" id="UP000186364"/>
    </source>
</evidence>
<dbReference type="RefSeq" id="WP_075628777.1">
    <property type="nucleotide sequence ID" value="NZ_FOAM01000017.1"/>
</dbReference>
<comment type="caution">
    <text evidence="1">The sequence shown here is derived from an EMBL/GenBank/DDBJ whole genome shotgun (WGS) entry which is preliminary data.</text>
</comment>
<keyword evidence="2" id="KW-1185">Reference proteome</keyword>
<accession>A0A1Q9AU97</accession>
<reference evidence="1 2" key="1">
    <citation type="submission" date="2016-09" db="EMBL/GenBank/DDBJ databases">
        <title>Rhizobium sp. nov., a novel species isolated from the rice rhizosphere.</title>
        <authorList>
            <person name="Zhao J."/>
            <person name="Zhang X."/>
        </authorList>
    </citation>
    <scope>NUCLEOTIDE SEQUENCE [LARGE SCALE GENOMIC DNA]</scope>
    <source>
        <strain evidence="1 2">1.7048</strain>
    </source>
</reference>
<protein>
    <recommendedName>
        <fullName evidence="3">3'-phosphoadenosine 5'-phosphosulfate sulfotransferase (PAPS reductase)/FAD synthetase</fullName>
    </recommendedName>
</protein>
<name>A0A1Q9AU97_9HYPH</name>
<dbReference type="SUPFAM" id="SSF52402">
    <property type="entry name" value="Adenine nucleotide alpha hydrolases-like"/>
    <property type="match status" value="1"/>
</dbReference>
<evidence type="ECO:0000313" key="1">
    <source>
        <dbReference type="EMBL" id="OLP58942.1"/>
    </source>
</evidence>
<dbReference type="EMBL" id="MKIP01000054">
    <property type="protein sequence ID" value="OLP58942.1"/>
    <property type="molecule type" value="Genomic_DNA"/>
</dbReference>
<dbReference type="Gene3D" id="3.40.50.620">
    <property type="entry name" value="HUPs"/>
    <property type="match status" value="1"/>
</dbReference>